<dbReference type="PROSITE" id="PS51725">
    <property type="entry name" value="ABM"/>
    <property type="match status" value="1"/>
</dbReference>
<dbReference type="InterPro" id="IPR011008">
    <property type="entry name" value="Dimeric_a/b-barrel"/>
</dbReference>
<evidence type="ECO:0000313" key="15">
    <source>
        <dbReference type="Proteomes" id="UP000266340"/>
    </source>
</evidence>
<comment type="subcellular location">
    <subcellularLocation>
        <location evidence="1">Cell membrane</location>
        <topology evidence="1">Peripheral membrane protein</topology>
    </subcellularLocation>
    <subcellularLocation>
        <location evidence="11">Cytoplasm</location>
    </subcellularLocation>
</comment>
<keyword evidence="11" id="KW-0963">Cytoplasm</keyword>
<dbReference type="SUPFAM" id="SSF54909">
    <property type="entry name" value="Dimeric alpha+beta barrel"/>
    <property type="match status" value="1"/>
</dbReference>
<dbReference type="AlphaFoldDB" id="A0A398CQY7"/>
<comment type="catalytic activity">
    <reaction evidence="11">
        <text>heme b + 3 reduced [NADPH--hemoprotein reductase] + 3 O2 = biliverdin IXalpha + CO + Fe(2+) + 3 oxidized [NADPH--hemoprotein reductase] + 3 H2O + H(+)</text>
        <dbReference type="Rhea" id="RHEA:21764"/>
        <dbReference type="Rhea" id="RHEA-COMP:11964"/>
        <dbReference type="Rhea" id="RHEA-COMP:11965"/>
        <dbReference type="ChEBI" id="CHEBI:15377"/>
        <dbReference type="ChEBI" id="CHEBI:15378"/>
        <dbReference type="ChEBI" id="CHEBI:15379"/>
        <dbReference type="ChEBI" id="CHEBI:17245"/>
        <dbReference type="ChEBI" id="CHEBI:29033"/>
        <dbReference type="ChEBI" id="CHEBI:57618"/>
        <dbReference type="ChEBI" id="CHEBI:57991"/>
        <dbReference type="ChEBI" id="CHEBI:58210"/>
        <dbReference type="ChEBI" id="CHEBI:60344"/>
        <dbReference type="EC" id="1.14.14.18"/>
    </reaction>
</comment>
<dbReference type="PROSITE" id="PS00211">
    <property type="entry name" value="ABC_TRANSPORTER_1"/>
    <property type="match status" value="1"/>
</dbReference>
<dbReference type="GO" id="GO:0033212">
    <property type="term" value="P:iron import into cell"/>
    <property type="evidence" value="ECO:0007669"/>
    <property type="project" value="InterPro"/>
</dbReference>
<keyword evidence="5" id="KW-0547">Nucleotide-binding</keyword>
<protein>
    <recommendedName>
        <fullName evidence="11">Heme-degrading monooxygenase</fullName>
        <ecNumber evidence="11">1.14.14.18</ecNumber>
    </recommendedName>
    <alternativeName>
        <fullName evidence="11">Heme oxygenase</fullName>
    </alternativeName>
    <alternativeName>
        <fullName evidence="11">Iron-regulated surface determinant</fullName>
    </alternativeName>
    <alternativeName>
        <fullName evidence="11">Iron-responsive surface determinant</fullName>
    </alternativeName>
</protein>
<evidence type="ECO:0000256" key="9">
    <source>
        <dbReference type="ARBA" id="ARBA00023065"/>
    </source>
</evidence>
<dbReference type="InterPro" id="IPR007138">
    <property type="entry name" value="ABM_dom"/>
</dbReference>
<keyword evidence="6" id="KW-0067">ATP-binding</keyword>
<dbReference type="Gene3D" id="3.30.70.100">
    <property type="match status" value="1"/>
</dbReference>
<evidence type="ECO:0000256" key="11">
    <source>
        <dbReference type="HAMAP-Rule" id="MF_01272"/>
    </source>
</evidence>
<dbReference type="PANTHER" id="PTHR42771">
    <property type="entry name" value="IRON(3+)-HYDROXAMATE IMPORT ATP-BINDING PROTEIN FHUC"/>
    <property type="match status" value="1"/>
</dbReference>
<keyword evidence="7 11" id="KW-0408">Iron</keyword>
<dbReference type="GO" id="GO:0004392">
    <property type="term" value="F:heme oxygenase (decyclizing) activity"/>
    <property type="evidence" value="ECO:0007669"/>
    <property type="project" value="UniProtKB-UniRule"/>
</dbReference>
<evidence type="ECO:0000256" key="8">
    <source>
        <dbReference type="ARBA" id="ARBA00023033"/>
    </source>
</evidence>
<evidence type="ECO:0000256" key="7">
    <source>
        <dbReference type="ARBA" id="ARBA00023004"/>
    </source>
</evidence>
<comment type="subunit">
    <text evidence="11">Homodimer.</text>
</comment>
<comment type="function">
    <text evidence="11">Allows bacterial pathogens to use the host heme as an iron source. Catalyzes the oxidative degradation of the heme macrocyclic porphyrin ring to the biliverdin in the presence of a suitable electron donor such as ascorbate or NADPH--cytochrome P450 reductase, with subsequent release of free iron.</text>
</comment>
<evidence type="ECO:0000259" key="12">
    <source>
        <dbReference type="PROSITE" id="PS50893"/>
    </source>
</evidence>
<evidence type="ECO:0000256" key="2">
    <source>
        <dbReference type="ARBA" id="ARBA00022448"/>
    </source>
</evidence>
<dbReference type="GO" id="GO:0005886">
    <property type="term" value="C:plasma membrane"/>
    <property type="evidence" value="ECO:0007669"/>
    <property type="project" value="UniProtKB-SubCell"/>
</dbReference>
<dbReference type="GO" id="GO:0005506">
    <property type="term" value="F:iron ion binding"/>
    <property type="evidence" value="ECO:0007669"/>
    <property type="project" value="UniProtKB-UniRule"/>
</dbReference>
<dbReference type="GO" id="GO:0016887">
    <property type="term" value="F:ATP hydrolysis activity"/>
    <property type="evidence" value="ECO:0007669"/>
    <property type="project" value="InterPro"/>
</dbReference>
<dbReference type="GO" id="GO:0020037">
    <property type="term" value="F:heme binding"/>
    <property type="evidence" value="ECO:0007669"/>
    <property type="project" value="UniProtKB-UniRule"/>
</dbReference>
<organism evidence="14 15">
    <name type="scientific">Cohnella faecalis</name>
    <dbReference type="NCBI Taxonomy" id="2315694"/>
    <lineage>
        <taxon>Bacteria</taxon>
        <taxon>Bacillati</taxon>
        <taxon>Bacillota</taxon>
        <taxon>Bacilli</taxon>
        <taxon>Bacillales</taxon>
        <taxon>Paenibacillaceae</taxon>
        <taxon>Cohnella</taxon>
    </lineage>
</organism>
<dbReference type="GO" id="GO:0005737">
    <property type="term" value="C:cytoplasm"/>
    <property type="evidence" value="ECO:0007669"/>
    <property type="project" value="UniProtKB-SubCell"/>
</dbReference>
<dbReference type="GO" id="GO:0042167">
    <property type="term" value="P:heme catabolic process"/>
    <property type="evidence" value="ECO:0007669"/>
    <property type="project" value="UniProtKB-UniRule"/>
</dbReference>
<evidence type="ECO:0000256" key="4">
    <source>
        <dbReference type="ARBA" id="ARBA00022496"/>
    </source>
</evidence>
<sequence>MRRRSFFLNAVEKKEVDQVMAVEISELAYKQDHFQLHVANEKLPKGRITAIVGRNGSGKSTLLRMIAGLIRPESGAIHYDGEPGTAFSRKQFALKVSMLSQDKGHIPDLTVRELVALGRAPRQSSFRSRMSPEDERAVKWALSAVGIRHNEDRLFHTLSGGEQQKARIAMALAQEAQIILLDEPTTYLDLAFQLELMETLRRLNRSLGLTIVMVLHDLQQAAAYSDYLIAMENGRIAASGPPKSVIDQRFMLNVFGVAAQIDLKGSYPVIIPIPQPFKEETNMVIVTNVSQITKGNGEKLIERFNRVGKVEGMKGFLGLEVMLTENTKEYDEVTVSTRWESREDFQLWTRSEAFRESHSHREKPDYILSNKIVYYDVKVVRQPFAQVEQ</sequence>
<dbReference type="InterPro" id="IPR023953">
    <property type="entry name" value="IsdG"/>
</dbReference>
<keyword evidence="9" id="KW-0406">Ion transport</keyword>
<dbReference type="PROSITE" id="PS50893">
    <property type="entry name" value="ABC_TRANSPORTER_2"/>
    <property type="match status" value="1"/>
</dbReference>
<evidence type="ECO:0000313" key="14">
    <source>
        <dbReference type="EMBL" id="RIE02237.1"/>
    </source>
</evidence>
<evidence type="ECO:0000256" key="5">
    <source>
        <dbReference type="ARBA" id="ARBA00022741"/>
    </source>
</evidence>
<gene>
    <name evidence="11" type="primary">isdG</name>
    <name evidence="14" type="ORF">D3H35_16005</name>
</gene>
<dbReference type="PANTHER" id="PTHR42771:SF11">
    <property type="entry name" value="FERRICHROME TRANSPORT ATP-BINDING PROTEIN FHUC"/>
    <property type="match status" value="1"/>
</dbReference>
<evidence type="ECO:0000256" key="3">
    <source>
        <dbReference type="ARBA" id="ARBA00022475"/>
    </source>
</evidence>
<dbReference type="InterPro" id="IPR051535">
    <property type="entry name" value="Siderophore_ABC-ATPase"/>
</dbReference>
<dbReference type="SUPFAM" id="SSF52540">
    <property type="entry name" value="P-loop containing nucleoside triphosphate hydrolases"/>
    <property type="match status" value="1"/>
</dbReference>
<dbReference type="Pfam" id="PF03992">
    <property type="entry name" value="ABM"/>
    <property type="match status" value="1"/>
</dbReference>
<dbReference type="Gene3D" id="3.40.50.300">
    <property type="entry name" value="P-loop containing nucleotide triphosphate hydrolases"/>
    <property type="match status" value="1"/>
</dbReference>
<dbReference type="NCBIfam" id="NF009839">
    <property type="entry name" value="PRK13314.1"/>
    <property type="match status" value="1"/>
</dbReference>
<dbReference type="InterPro" id="IPR027417">
    <property type="entry name" value="P-loop_NTPase"/>
</dbReference>
<dbReference type="GO" id="GO:0005524">
    <property type="term" value="F:ATP binding"/>
    <property type="evidence" value="ECO:0007669"/>
    <property type="project" value="UniProtKB-KW"/>
</dbReference>
<feature type="domain" description="ABC transporter" evidence="12">
    <location>
        <begin position="19"/>
        <end position="258"/>
    </location>
</feature>
<proteinExistence type="inferred from homology"/>
<dbReference type="InterPro" id="IPR003593">
    <property type="entry name" value="AAA+_ATPase"/>
</dbReference>
<feature type="domain" description="ABM" evidence="13">
    <location>
        <begin position="284"/>
        <end position="374"/>
    </location>
</feature>
<dbReference type="InterPro" id="IPR003439">
    <property type="entry name" value="ABC_transporter-like_ATP-bd"/>
</dbReference>
<keyword evidence="11" id="KW-0349">Heme</keyword>
<dbReference type="EC" id="1.14.14.18" evidence="11"/>
<dbReference type="EMBL" id="QXJM01000039">
    <property type="protein sequence ID" value="RIE02237.1"/>
    <property type="molecule type" value="Genomic_DNA"/>
</dbReference>
<dbReference type="HAMAP" id="MF_01272">
    <property type="entry name" value="Heme_degrading_monooxygenase"/>
    <property type="match status" value="1"/>
</dbReference>
<feature type="binding site" evidence="11">
    <location>
        <position position="288"/>
    </location>
    <ligand>
        <name>Fe cation</name>
        <dbReference type="ChEBI" id="CHEBI:24875"/>
    </ligand>
</feature>
<dbReference type="Proteomes" id="UP000266340">
    <property type="component" value="Unassembled WGS sequence"/>
</dbReference>
<feature type="site" description="Transition state stabilizer" evidence="11">
    <location>
        <position position="348"/>
    </location>
</feature>
<reference evidence="14 15" key="1">
    <citation type="submission" date="2018-09" db="EMBL/GenBank/DDBJ databases">
        <title>Cohnella cavernae sp. nov., isolated from a karst cave.</title>
        <authorList>
            <person name="Zhu H."/>
        </authorList>
    </citation>
    <scope>NUCLEOTIDE SEQUENCE [LARGE SCALE GENOMIC DNA]</scope>
    <source>
        <strain evidence="14 15">K2E09-144</strain>
    </source>
</reference>
<dbReference type="FunFam" id="3.40.50.300:FF:000134">
    <property type="entry name" value="Iron-enterobactin ABC transporter ATP-binding protein"/>
    <property type="match status" value="1"/>
</dbReference>
<feature type="binding site" description="axial binding residue" evidence="11">
    <location>
        <position position="358"/>
    </location>
    <ligand>
        <name>heme</name>
        <dbReference type="ChEBI" id="CHEBI:30413"/>
    </ligand>
    <ligandPart>
        <name>Fe</name>
        <dbReference type="ChEBI" id="CHEBI:18248"/>
    </ligandPart>
</feature>
<keyword evidence="11" id="KW-0479">Metal-binding</keyword>
<dbReference type="SMART" id="SM00382">
    <property type="entry name" value="AAA"/>
    <property type="match status" value="1"/>
</dbReference>
<keyword evidence="15" id="KW-1185">Reference proteome</keyword>
<keyword evidence="11" id="KW-0560">Oxidoreductase</keyword>
<keyword evidence="3" id="KW-1003">Cell membrane</keyword>
<evidence type="ECO:0000256" key="10">
    <source>
        <dbReference type="ARBA" id="ARBA00023136"/>
    </source>
</evidence>
<keyword evidence="4" id="KW-0410">Iron transport</keyword>
<accession>A0A398CQY7</accession>
<comment type="caution">
    <text evidence="11">Lacks conserved residue(s) required for the propagation of feature annotation.</text>
</comment>
<comment type="caution">
    <text evidence="14">The sequence shown here is derived from an EMBL/GenBank/DDBJ whole genome shotgun (WGS) entry which is preliminary data.</text>
</comment>
<comment type="similarity">
    <text evidence="11">Belongs to the antibiotic biosynthesis monooxygenase family. Heme-degrading monooxygenase IsdG subfamily.</text>
</comment>
<keyword evidence="10" id="KW-0472">Membrane</keyword>
<dbReference type="InterPro" id="IPR017871">
    <property type="entry name" value="ABC_transporter-like_CS"/>
</dbReference>
<evidence type="ECO:0000259" key="13">
    <source>
        <dbReference type="PROSITE" id="PS51725"/>
    </source>
</evidence>
<dbReference type="CDD" id="cd03214">
    <property type="entry name" value="ABC_Iron-Siderophores_B12_Hemin"/>
    <property type="match status" value="1"/>
</dbReference>
<keyword evidence="8 11" id="KW-0503">Monooxygenase</keyword>
<dbReference type="Pfam" id="PF00005">
    <property type="entry name" value="ABC_tran"/>
    <property type="match status" value="1"/>
</dbReference>
<keyword evidence="2" id="KW-0813">Transport</keyword>
<name>A0A398CQY7_9BACL</name>
<evidence type="ECO:0000256" key="6">
    <source>
        <dbReference type="ARBA" id="ARBA00022840"/>
    </source>
</evidence>
<evidence type="ECO:0000256" key="1">
    <source>
        <dbReference type="ARBA" id="ARBA00004202"/>
    </source>
</evidence>